<organism evidence="1 2">
    <name type="scientific">Dorcoceras hygrometricum</name>
    <dbReference type="NCBI Taxonomy" id="472368"/>
    <lineage>
        <taxon>Eukaryota</taxon>
        <taxon>Viridiplantae</taxon>
        <taxon>Streptophyta</taxon>
        <taxon>Embryophyta</taxon>
        <taxon>Tracheophyta</taxon>
        <taxon>Spermatophyta</taxon>
        <taxon>Magnoliopsida</taxon>
        <taxon>eudicotyledons</taxon>
        <taxon>Gunneridae</taxon>
        <taxon>Pentapetalae</taxon>
        <taxon>asterids</taxon>
        <taxon>lamiids</taxon>
        <taxon>Lamiales</taxon>
        <taxon>Gesneriaceae</taxon>
        <taxon>Didymocarpoideae</taxon>
        <taxon>Trichosporeae</taxon>
        <taxon>Loxocarpinae</taxon>
        <taxon>Dorcoceras</taxon>
    </lineage>
</organism>
<keyword evidence="2" id="KW-1185">Reference proteome</keyword>
<name>A0A2Z7CEF6_9LAMI</name>
<evidence type="ECO:0000313" key="2">
    <source>
        <dbReference type="Proteomes" id="UP000250235"/>
    </source>
</evidence>
<dbReference type="Proteomes" id="UP000250235">
    <property type="component" value="Unassembled WGS sequence"/>
</dbReference>
<proteinExistence type="predicted"/>
<reference evidence="1 2" key="1">
    <citation type="journal article" date="2015" name="Proc. Natl. Acad. Sci. U.S.A.">
        <title>The resurrection genome of Boea hygrometrica: A blueprint for survival of dehydration.</title>
        <authorList>
            <person name="Xiao L."/>
            <person name="Yang G."/>
            <person name="Zhang L."/>
            <person name="Yang X."/>
            <person name="Zhao S."/>
            <person name="Ji Z."/>
            <person name="Zhou Q."/>
            <person name="Hu M."/>
            <person name="Wang Y."/>
            <person name="Chen M."/>
            <person name="Xu Y."/>
            <person name="Jin H."/>
            <person name="Xiao X."/>
            <person name="Hu G."/>
            <person name="Bao F."/>
            <person name="Hu Y."/>
            <person name="Wan P."/>
            <person name="Li L."/>
            <person name="Deng X."/>
            <person name="Kuang T."/>
            <person name="Xiang C."/>
            <person name="Zhu J.K."/>
            <person name="Oliver M.J."/>
            <person name="He Y."/>
        </authorList>
    </citation>
    <scope>NUCLEOTIDE SEQUENCE [LARGE SCALE GENOMIC DNA]</scope>
    <source>
        <strain evidence="2">cv. XS01</strain>
    </source>
</reference>
<gene>
    <name evidence="1" type="ORF">F511_40351</name>
</gene>
<protein>
    <submittedName>
        <fullName evidence="1">Uncharacterized protein</fullName>
    </submittedName>
</protein>
<evidence type="ECO:0000313" key="1">
    <source>
        <dbReference type="EMBL" id="KZV45441.1"/>
    </source>
</evidence>
<sequence length="53" mass="6369">MLWSLAYADPIYPVPDHNEWPRHDTFVLPPVVKRRRGRKKLNRLPSIGEFSRR</sequence>
<dbReference type="EMBL" id="KQ996109">
    <property type="protein sequence ID" value="KZV45441.1"/>
    <property type="molecule type" value="Genomic_DNA"/>
</dbReference>
<accession>A0A2Z7CEF6</accession>
<dbReference type="AlphaFoldDB" id="A0A2Z7CEF6"/>